<dbReference type="PROSITE" id="PS50878">
    <property type="entry name" value="RT_POL"/>
    <property type="match status" value="1"/>
</dbReference>
<comment type="caution">
    <text evidence="3">The sequence shown here is derived from an EMBL/GenBank/DDBJ whole genome shotgun (WGS) entry which is preliminary data.</text>
</comment>
<comment type="similarity">
    <text evidence="1">Belongs to the bacterial reverse transcriptase family.</text>
</comment>
<gene>
    <name evidence="3" type="ORF">ACI43T_01540</name>
</gene>
<dbReference type="Pfam" id="PF00078">
    <property type="entry name" value="RVT_1"/>
    <property type="match status" value="1"/>
</dbReference>
<proteinExistence type="inferred from homology"/>
<accession>A0ABW8Q266</accession>
<evidence type="ECO:0000313" key="4">
    <source>
        <dbReference type="Proteomes" id="UP001621964"/>
    </source>
</evidence>
<reference evidence="3 4" key="1">
    <citation type="submission" date="2024-11" db="EMBL/GenBank/DDBJ databases">
        <authorList>
            <person name="Mikucki A.G."/>
            <person name="Kahler C.M."/>
        </authorList>
    </citation>
    <scope>NUCLEOTIDE SEQUENCE [LARGE SCALE GENOMIC DNA]</scope>
    <source>
        <strain evidence="3 4">EXNM717</strain>
    </source>
</reference>
<keyword evidence="3" id="KW-0808">Transferase</keyword>
<keyword evidence="3" id="KW-0695">RNA-directed DNA polymerase</keyword>
<dbReference type="InterPro" id="IPR000477">
    <property type="entry name" value="RT_dom"/>
</dbReference>
<name>A0ABW8Q266_9NEIS</name>
<keyword evidence="3" id="KW-0548">Nucleotidyltransferase</keyword>
<keyword evidence="4" id="KW-1185">Reference proteome</keyword>
<evidence type="ECO:0000256" key="1">
    <source>
        <dbReference type="ARBA" id="ARBA00034120"/>
    </source>
</evidence>
<dbReference type="CDD" id="cd01646">
    <property type="entry name" value="RT_Bac_retron_I"/>
    <property type="match status" value="1"/>
</dbReference>
<dbReference type="EMBL" id="JBJGEB010000001">
    <property type="protein sequence ID" value="MFK7641185.1"/>
    <property type="molecule type" value="Genomic_DNA"/>
</dbReference>
<dbReference type="PANTHER" id="PTHR34047:SF8">
    <property type="entry name" value="PROTEIN YKFC"/>
    <property type="match status" value="1"/>
</dbReference>
<sequence>MSRKTILELNAVEARKFFLKHESYCNIDLPKYFSFSELLEKVSNECNGKKINDFSNSASAMKMLDDVNYLLYANKDGKLSWRPLQIIHPLVYVDLVHKITTQEHWNKLQKKFKKFQSNEKIKCLSIPIQSENEQSNKAQQISNWWEQVEQKSISLSLEYDYIFDTDVADCYGSIYTHSIAWAIEGRKKAKNNRKNSLLGNFIDTSIQNAQYGQTNGIPQGSVLTDFIAEIVLGYIDLTLTISLRKCEVKKYQILRYRDDYRIFVCNANDGEKILKLISEIMMPFGLKLNASKTKGSQDIITQSIKKDKLAWLSIPQNNRISLQKKLLLIRQHGISYANSGSLTTALNKLDKQIEKIRGKRKINSIEQLISIATDIAYNNPKTIPVCCAIISKLLSELEDSEKISFLIHNKLSKMPNSGFAQIWLQRMLKDNLDNIQFIEKMCKLKNGKVTLWNHNWIQSNSKMYQILSNTPIFLQNEFNNLDSIIPNAEIDLFNY</sequence>
<protein>
    <submittedName>
        <fullName evidence="3">RNA-directed DNA polymerase</fullName>
    </submittedName>
</protein>
<organism evidence="3 4">
    <name type="scientific">Neisseria oralis</name>
    <dbReference type="NCBI Taxonomy" id="1107316"/>
    <lineage>
        <taxon>Bacteria</taxon>
        <taxon>Pseudomonadati</taxon>
        <taxon>Pseudomonadota</taxon>
        <taxon>Betaproteobacteria</taxon>
        <taxon>Neisseriales</taxon>
        <taxon>Neisseriaceae</taxon>
        <taxon>Neisseria</taxon>
    </lineage>
</organism>
<evidence type="ECO:0000259" key="2">
    <source>
        <dbReference type="PROSITE" id="PS50878"/>
    </source>
</evidence>
<feature type="domain" description="Reverse transcriptase" evidence="2">
    <location>
        <begin position="1"/>
        <end position="316"/>
    </location>
</feature>
<dbReference type="SUPFAM" id="SSF56672">
    <property type="entry name" value="DNA/RNA polymerases"/>
    <property type="match status" value="1"/>
</dbReference>
<dbReference type="GO" id="GO:0003964">
    <property type="term" value="F:RNA-directed DNA polymerase activity"/>
    <property type="evidence" value="ECO:0007669"/>
    <property type="project" value="UniProtKB-KW"/>
</dbReference>
<dbReference type="InterPro" id="IPR051083">
    <property type="entry name" value="GrpII_Intron_Splice-Mob/Def"/>
</dbReference>
<dbReference type="Proteomes" id="UP001621964">
    <property type="component" value="Unassembled WGS sequence"/>
</dbReference>
<dbReference type="InterPro" id="IPR043502">
    <property type="entry name" value="DNA/RNA_pol_sf"/>
</dbReference>
<dbReference type="PANTHER" id="PTHR34047">
    <property type="entry name" value="NUCLEAR INTRON MATURASE 1, MITOCHONDRIAL-RELATED"/>
    <property type="match status" value="1"/>
</dbReference>
<dbReference type="RefSeq" id="WP_405385340.1">
    <property type="nucleotide sequence ID" value="NZ_JBJGEB010000001.1"/>
</dbReference>
<evidence type="ECO:0000313" key="3">
    <source>
        <dbReference type="EMBL" id="MFK7641185.1"/>
    </source>
</evidence>